<dbReference type="EMBL" id="JBHSCL010000004">
    <property type="protein sequence ID" value="MFC4219271.1"/>
    <property type="molecule type" value="Genomic_DNA"/>
</dbReference>
<evidence type="ECO:0000313" key="3">
    <source>
        <dbReference type="Proteomes" id="UP001595841"/>
    </source>
</evidence>
<feature type="signal peptide" evidence="1">
    <location>
        <begin position="1"/>
        <end position="19"/>
    </location>
</feature>
<dbReference type="Proteomes" id="UP001595841">
    <property type="component" value="Unassembled WGS sequence"/>
</dbReference>
<name>A0ABV8PK75_9FLAO</name>
<keyword evidence="1" id="KW-0732">Signal</keyword>
<feature type="chain" id="PRO_5045062376" evidence="1">
    <location>
        <begin position="20"/>
        <end position="273"/>
    </location>
</feature>
<gene>
    <name evidence="2" type="ORF">ACFOWS_03965</name>
</gene>
<evidence type="ECO:0000256" key="1">
    <source>
        <dbReference type="SAM" id="SignalP"/>
    </source>
</evidence>
<organism evidence="2 3">
    <name type="scientific">Flagellimonas marina</name>
    <dbReference type="NCBI Taxonomy" id="1775168"/>
    <lineage>
        <taxon>Bacteria</taxon>
        <taxon>Pseudomonadati</taxon>
        <taxon>Bacteroidota</taxon>
        <taxon>Flavobacteriia</taxon>
        <taxon>Flavobacteriales</taxon>
        <taxon>Flavobacteriaceae</taxon>
        <taxon>Flagellimonas</taxon>
    </lineage>
</organism>
<reference evidence="3" key="1">
    <citation type="journal article" date="2019" name="Int. J. Syst. Evol. Microbiol.">
        <title>The Global Catalogue of Microorganisms (GCM) 10K type strain sequencing project: providing services to taxonomists for standard genome sequencing and annotation.</title>
        <authorList>
            <consortium name="The Broad Institute Genomics Platform"/>
            <consortium name="The Broad Institute Genome Sequencing Center for Infectious Disease"/>
            <person name="Wu L."/>
            <person name="Ma J."/>
        </authorList>
    </citation>
    <scope>NUCLEOTIDE SEQUENCE [LARGE SCALE GENOMIC DNA]</scope>
    <source>
        <strain evidence="3">CGMCC 1.15774</strain>
    </source>
</reference>
<protein>
    <submittedName>
        <fullName evidence="2">Uncharacterized protein</fullName>
    </submittedName>
</protein>
<evidence type="ECO:0000313" key="2">
    <source>
        <dbReference type="EMBL" id="MFC4219271.1"/>
    </source>
</evidence>
<proteinExistence type="predicted"/>
<comment type="caution">
    <text evidence="2">The sequence shown here is derived from an EMBL/GenBank/DDBJ whole genome shotgun (WGS) entry which is preliminary data.</text>
</comment>
<dbReference type="RefSeq" id="WP_379762686.1">
    <property type="nucleotide sequence ID" value="NZ_JBHSCL010000004.1"/>
</dbReference>
<keyword evidence="3" id="KW-1185">Reference proteome</keyword>
<accession>A0ABV8PK75</accession>
<sequence>MKKQLISCFVLLLGVSAFGQYQLMNPAFAPGGDRDGRAALGLCCTSQASLGNNPSVMNFFSDLRNKFGDVTFTKTDGYAKVQGSAYYVKEFKKAAIYDKGEEVAEFYVRYDAFNDDLEVKRNKHSLTKESLIRDRDVSCVVDGREYKYMSFMDDNGDMVEGYVVTIYSGNTYTVYERLRKTYREGRYAKTSHGTDFPPRFSDKTEYYVAVANDAPVYAKLNKKKILDFFEGSSKKELAKYIKKKGIGFKDAQDLVSVFRKADAMGNTIEVASN</sequence>